<comment type="caution">
    <text evidence="2">The sequence shown here is derived from an EMBL/GenBank/DDBJ whole genome shotgun (WGS) entry which is preliminary data.</text>
</comment>
<organism evidence="2 3">
    <name type="scientific">Nonomuraea rubra</name>
    <dbReference type="NCBI Taxonomy" id="46180"/>
    <lineage>
        <taxon>Bacteria</taxon>
        <taxon>Bacillati</taxon>
        <taxon>Actinomycetota</taxon>
        <taxon>Actinomycetes</taxon>
        <taxon>Streptosporangiales</taxon>
        <taxon>Streptosporangiaceae</taxon>
        <taxon>Nonomuraea</taxon>
    </lineage>
</organism>
<dbReference type="EMBL" id="JACHMI010000001">
    <property type="protein sequence ID" value="MBB6549853.1"/>
    <property type="molecule type" value="Genomic_DNA"/>
</dbReference>
<evidence type="ECO:0000256" key="1">
    <source>
        <dbReference type="SAM" id="MobiDB-lite"/>
    </source>
</evidence>
<evidence type="ECO:0000313" key="3">
    <source>
        <dbReference type="Proteomes" id="UP000565579"/>
    </source>
</evidence>
<feature type="compositionally biased region" description="Basic residues" evidence="1">
    <location>
        <begin position="1"/>
        <end position="11"/>
    </location>
</feature>
<keyword evidence="3" id="KW-1185">Reference proteome</keyword>
<protein>
    <submittedName>
        <fullName evidence="2">Uncharacterized protein</fullName>
    </submittedName>
</protein>
<feature type="region of interest" description="Disordered" evidence="1">
    <location>
        <begin position="1"/>
        <end position="30"/>
    </location>
</feature>
<dbReference type="Proteomes" id="UP000565579">
    <property type="component" value="Unassembled WGS sequence"/>
</dbReference>
<proteinExistence type="predicted"/>
<name>A0A7X0TZT8_9ACTN</name>
<gene>
    <name evidence="2" type="ORF">HD593_004648</name>
</gene>
<evidence type="ECO:0000313" key="2">
    <source>
        <dbReference type="EMBL" id="MBB6549853.1"/>
    </source>
</evidence>
<reference evidence="2 3" key="1">
    <citation type="submission" date="2020-08" db="EMBL/GenBank/DDBJ databases">
        <title>Sequencing the genomes of 1000 actinobacteria strains.</title>
        <authorList>
            <person name="Klenk H.-P."/>
        </authorList>
    </citation>
    <scope>NUCLEOTIDE SEQUENCE [LARGE SCALE GENOMIC DNA]</scope>
    <source>
        <strain evidence="2 3">DSM 43768</strain>
    </source>
</reference>
<accession>A0A7X0TZT8</accession>
<sequence length="30" mass="3476">MRRIRVSKPTKKPAPTQLDLRTPSGRKLPF</sequence>
<dbReference type="AlphaFoldDB" id="A0A7X0TZT8"/>